<evidence type="ECO:0008006" key="13">
    <source>
        <dbReference type="Google" id="ProtNLM"/>
    </source>
</evidence>
<keyword evidence="10" id="KW-1133">Transmembrane helix</keyword>
<reference evidence="11 12" key="1">
    <citation type="journal article" date="2023" name="Hortic Res">
        <title>The complete reference genome for grapevine (Vitis vinifera L.) genetics and breeding.</title>
        <authorList>
            <person name="Shi X."/>
            <person name="Cao S."/>
            <person name="Wang X."/>
            <person name="Huang S."/>
            <person name="Wang Y."/>
            <person name="Liu Z."/>
            <person name="Liu W."/>
            <person name="Leng X."/>
            <person name="Peng Y."/>
            <person name="Wang N."/>
            <person name="Wang Y."/>
            <person name="Ma Z."/>
            <person name="Xu X."/>
            <person name="Zhang F."/>
            <person name="Xue H."/>
            <person name="Zhong H."/>
            <person name="Wang Y."/>
            <person name="Zhang K."/>
            <person name="Velt A."/>
            <person name="Avia K."/>
            <person name="Holtgrawe D."/>
            <person name="Grimplet J."/>
            <person name="Matus J.T."/>
            <person name="Ware D."/>
            <person name="Wu X."/>
            <person name="Wang H."/>
            <person name="Liu C."/>
            <person name="Fang Y."/>
            <person name="Rustenholz C."/>
            <person name="Cheng Z."/>
            <person name="Xiao H."/>
            <person name="Zhou Y."/>
        </authorList>
    </citation>
    <scope>NUCLEOTIDE SEQUENCE [LARGE SCALE GENOMIC DNA]</scope>
    <source>
        <strain evidence="12">cv. Pinot noir / PN40024</strain>
        <tissue evidence="11">Leaf</tissue>
    </source>
</reference>
<evidence type="ECO:0000256" key="3">
    <source>
        <dbReference type="ARBA" id="ARBA00010617"/>
    </source>
</evidence>
<name>A0ABY9CG67_VITVI</name>
<accession>A0ABY9CG67</accession>
<dbReference type="PRINTS" id="PR00463">
    <property type="entry name" value="EP450I"/>
</dbReference>
<evidence type="ECO:0000256" key="9">
    <source>
        <dbReference type="ARBA" id="ARBA00023136"/>
    </source>
</evidence>
<evidence type="ECO:0000256" key="8">
    <source>
        <dbReference type="ARBA" id="ARBA00023033"/>
    </source>
</evidence>
<evidence type="ECO:0000256" key="10">
    <source>
        <dbReference type="SAM" id="Phobius"/>
    </source>
</evidence>
<gene>
    <name evidence="11" type="ORF">VitviT2T_012931</name>
</gene>
<dbReference type="InterPro" id="IPR036396">
    <property type="entry name" value="Cyt_P450_sf"/>
</dbReference>
<dbReference type="SUPFAM" id="SSF48264">
    <property type="entry name" value="Cytochrome P450"/>
    <property type="match status" value="2"/>
</dbReference>
<comment type="subcellular location">
    <subcellularLocation>
        <location evidence="2">Membrane</location>
    </subcellularLocation>
</comment>
<dbReference type="PANTHER" id="PTHR47943">
    <property type="entry name" value="CYTOCHROME P450 93A3-LIKE"/>
    <property type="match status" value="1"/>
</dbReference>
<keyword evidence="8" id="KW-0503">Monooxygenase</keyword>
<protein>
    <recommendedName>
        <fullName evidence="13">3,9-dihydroxypterocarpan 6A-monooxygenase</fullName>
    </recommendedName>
</protein>
<evidence type="ECO:0000313" key="12">
    <source>
        <dbReference type="Proteomes" id="UP001227230"/>
    </source>
</evidence>
<dbReference type="InterPro" id="IPR002401">
    <property type="entry name" value="Cyt_P450_E_grp-I"/>
</dbReference>
<dbReference type="PANTHER" id="PTHR47943:SF8">
    <property type="entry name" value="CYTOCHROME P450"/>
    <property type="match status" value="1"/>
</dbReference>
<dbReference type="Proteomes" id="UP001227230">
    <property type="component" value="Chromosome 8"/>
</dbReference>
<feature type="transmembrane region" description="Helical" evidence="10">
    <location>
        <begin position="7"/>
        <end position="25"/>
    </location>
</feature>
<dbReference type="Gene3D" id="1.10.630.10">
    <property type="entry name" value="Cytochrome P450"/>
    <property type="match status" value="2"/>
</dbReference>
<proteinExistence type="inferred from homology"/>
<evidence type="ECO:0000256" key="2">
    <source>
        <dbReference type="ARBA" id="ARBA00004370"/>
    </source>
</evidence>
<evidence type="ECO:0000256" key="7">
    <source>
        <dbReference type="ARBA" id="ARBA00023004"/>
    </source>
</evidence>
<evidence type="ECO:0000256" key="6">
    <source>
        <dbReference type="ARBA" id="ARBA00023002"/>
    </source>
</evidence>
<evidence type="ECO:0000256" key="1">
    <source>
        <dbReference type="ARBA" id="ARBA00001971"/>
    </source>
</evidence>
<keyword evidence="4" id="KW-0349">Heme</keyword>
<sequence length="635" mass="72668">MVDVQDYIILFLIWLVSVVVVHALFTKYRTRVRRPPGPLALPIIGHFHLLGSKPHQSLHKLSLRYGPLFQLFLGSIPCVVVSSPEMAKEFLQTHDISFSNRPKLSNADYLTYGSVDLAFSSYGPYWKFMKKLCMTKLLGLQTLEKFVPVMREERHLFLQTLLGKAEAGETVDVKGEIMRLTNNLVTRILLRHRCSGNEDDASEVREFMKEIVQLTGSFNLADFIWFCKNLDLQGFKKRVKEARGRFDTMMERIMKAHEEERRKKRDPNNGGDTVNDLLDILLDIIEDEKEEMRLTRENVKAIILNIFGGGTDTSAAAANYIPYILIGLLSAIMVRPFFTKYRRTKLRLPPGPVALPIIGHLHLLLPVSNVHVVYQKLSWRYGPLMHFFFGSVPCVVVSSPEMAKELLQNQDVVFSNRPKKVVAELVAYGDADLTYAPYGAKWRFMKKLCMTELLGMQTIHHFGPIRREERNRLLQRLLKKAKAGEAVDVKAELLRLTGDIVSRMSMSRRCSDNEDEAAGVKKSILEMASMAMKLNVTDFIWFCKKLDIQGFLKKAKAARDKYDSMIERIISEHEEARRKKEAGDGNGEVKDLIDMLLDTTEDEKAEMRLTRENIKALMLVNRLFLLHTYIIPASA</sequence>
<evidence type="ECO:0000256" key="4">
    <source>
        <dbReference type="ARBA" id="ARBA00022617"/>
    </source>
</evidence>
<organism evidence="11 12">
    <name type="scientific">Vitis vinifera</name>
    <name type="common">Grape</name>
    <dbReference type="NCBI Taxonomy" id="29760"/>
    <lineage>
        <taxon>Eukaryota</taxon>
        <taxon>Viridiplantae</taxon>
        <taxon>Streptophyta</taxon>
        <taxon>Embryophyta</taxon>
        <taxon>Tracheophyta</taxon>
        <taxon>Spermatophyta</taxon>
        <taxon>Magnoliopsida</taxon>
        <taxon>eudicotyledons</taxon>
        <taxon>Gunneridae</taxon>
        <taxon>Pentapetalae</taxon>
        <taxon>rosids</taxon>
        <taxon>Vitales</taxon>
        <taxon>Vitaceae</taxon>
        <taxon>Viteae</taxon>
        <taxon>Vitis</taxon>
    </lineage>
</organism>
<dbReference type="InterPro" id="IPR001128">
    <property type="entry name" value="Cyt_P450"/>
</dbReference>
<keyword evidence="10" id="KW-0812">Transmembrane</keyword>
<dbReference type="Pfam" id="PF00067">
    <property type="entry name" value="p450"/>
    <property type="match status" value="2"/>
</dbReference>
<keyword evidence="12" id="KW-1185">Reference proteome</keyword>
<keyword evidence="7" id="KW-0408">Iron</keyword>
<feature type="transmembrane region" description="Helical" evidence="10">
    <location>
        <begin position="320"/>
        <end position="338"/>
    </location>
</feature>
<keyword evidence="9 10" id="KW-0472">Membrane</keyword>
<evidence type="ECO:0000256" key="5">
    <source>
        <dbReference type="ARBA" id="ARBA00022723"/>
    </source>
</evidence>
<keyword evidence="5" id="KW-0479">Metal-binding</keyword>
<keyword evidence="6" id="KW-0560">Oxidoreductase</keyword>
<comment type="similarity">
    <text evidence="3">Belongs to the cytochrome P450 family.</text>
</comment>
<comment type="cofactor">
    <cofactor evidence="1">
        <name>heme</name>
        <dbReference type="ChEBI" id="CHEBI:30413"/>
    </cofactor>
</comment>
<dbReference type="EMBL" id="CP126655">
    <property type="protein sequence ID" value="WJZ94037.1"/>
    <property type="molecule type" value="Genomic_DNA"/>
</dbReference>
<evidence type="ECO:0000313" key="11">
    <source>
        <dbReference type="EMBL" id="WJZ94037.1"/>
    </source>
</evidence>